<dbReference type="RefSeq" id="WP_166949600.1">
    <property type="nucleotide sequence ID" value="NZ_JAASQI010000002.1"/>
</dbReference>
<evidence type="ECO:0008006" key="3">
    <source>
        <dbReference type="Google" id="ProtNLM"/>
    </source>
</evidence>
<comment type="caution">
    <text evidence="1">The sequence shown here is derived from an EMBL/GenBank/DDBJ whole genome shotgun (WGS) entry which is preliminary data.</text>
</comment>
<sequence>MTRIITAAALALAVCACTSSRDTGNWISVSAGVGHVLTADAAATLPQPGTPARRR</sequence>
<organism evidence="1 2">
    <name type="scientific">Pseudochelatococcus lubricantis</name>
    <dbReference type="NCBI Taxonomy" id="1538102"/>
    <lineage>
        <taxon>Bacteria</taxon>
        <taxon>Pseudomonadati</taxon>
        <taxon>Pseudomonadota</taxon>
        <taxon>Alphaproteobacteria</taxon>
        <taxon>Hyphomicrobiales</taxon>
        <taxon>Chelatococcaceae</taxon>
        <taxon>Pseudochelatococcus</taxon>
    </lineage>
</organism>
<evidence type="ECO:0000313" key="2">
    <source>
        <dbReference type="Proteomes" id="UP001429580"/>
    </source>
</evidence>
<dbReference type="Proteomes" id="UP001429580">
    <property type="component" value="Unassembled WGS sequence"/>
</dbReference>
<name>A0ABX0UWC9_9HYPH</name>
<dbReference type="PROSITE" id="PS51257">
    <property type="entry name" value="PROKAR_LIPOPROTEIN"/>
    <property type="match status" value="1"/>
</dbReference>
<gene>
    <name evidence="1" type="ORF">FHS82_001085</name>
</gene>
<dbReference type="EMBL" id="JAASQI010000002">
    <property type="protein sequence ID" value="NIJ57259.1"/>
    <property type="molecule type" value="Genomic_DNA"/>
</dbReference>
<keyword evidence="2" id="KW-1185">Reference proteome</keyword>
<reference evidence="1 2" key="1">
    <citation type="submission" date="2020-03" db="EMBL/GenBank/DDBJ databases">
        <title>Genomic Encyclopedia of Type Strains, Phase IV (KMG-IV): sequencing the most valuable type-strain genomes for metagenomic binning, comparative biology and taxonomic classification.</title>
        <authorList>
            <person name="Goeker M."/>
        </authorList>
    </citation>
    <scope>NUCLEOTIDE SEQUENCE [LARGE SCALE GENOMIC DNA]</scope>
    <source>
        <strain evidence="1 2">DSM 103870</strain>
    </source>
</reference>
<evidence type="ECO:0000313" key="1">
    <source>
        <dbReference type="EMBL" id="NIJ57259.1"/>
    </source>
</evidence>
<proteinExistence type="predicted"/>
<protein>
    <recommendedName>
        <fullName evidence="3">Lipoprotein</fullName>
    </recommendedName>
</protein>
<accession>A0ABX0UWC9</accession>